<dbReference type="InterPro" id="IPR036249">
    <property type="entry name" value="Thioredoxin-like_sf"/>
</dbReference>
<proteinExistence type="predicted"/>
<gene>
    <name evidence="1" type="ORF">DLJ74_14335</name>
</gene>
<evidence type="ECO:0000313" key="2">
    <source>
        <dbReference type="Proteomes" id="UP000245624"/>
    </source>
</evidence>
<organism evidence="1 2">
    <name type="scientific">Gracilibacillus dipsosauri</name>
    <dbReference type="NCBI Taxonomy" id="178340"/>
    <lineage>
        <taxon>Bacteria</taxon>
        <taxon>Bacillati</taxon>
        <taxon>Bacillota</taxon>
        <taxon>Bacilli</taxon>
        <taxon>Bacillales</taxon>
        <taxon>Bacillaceae</taxon>
        <taxon>Gracilibacillus</taxon>
    </lineage>
</organism>
<dbReference type="Pfam" id="PF14595">
    <property type="entry name" value="Thioredoxin_9"/>
    <property type="match status" value="1"/>
</dbReference>
<dbReference type="AlphaFoldDB" id="A0A317KVU2"/>
<keyword evidence="2" id="KW-1185">Reference proteome</keyword>
<reference evidence="1 2" key="1">
    <citation type="submission" date="2018-05" db="EMBL/GenBank/DDBJ databases">
        <title>Genomic analysis of Gracilibacillus dipsosauri DD1 reveals novel features of a salt-tolerant amylase.</title>
        <authorList>
            <person name="Deutch C.E."/>
            <person name="Yang S."/>
        </authorList>
    </citation>
    <scope>NUCLEOTIDE SEQUENCE [LARGE SCALE GENOMIC DNA]</scope>
    <source>
        <strain evidence="1 2">DD1</strain>
    </source>
</reference>
<sequence length="186" mass="21592">MKTEEQYFQEGRTIQAYMNEMSKLKEESFYVYENFQLPNDGLIEQLKGSSIHFLTITEDWCGDAMMINPVIRKIAEEADIDSRVTLRDQDTALIDRHLTNGGRAIPIVLILDAKGELIGKWGPRAPEVQKLVDQLRAPLPPKDDPTFQEKNKEVITILTEKYQHDESLWLYVYQSFMNEVLSLLRK</sequence>
<evidence type="ECO:0000313" key="1">
    <source>
        <dbReference type="EMBL" id="PWU67631.1"/>
    </source>
</evidence>
<comment type="caution">
    <text evidence="1">The sequence shown here is derived from an EMBL/GenBank/DDBJ whole genome shotgun (WGS) entry which is preliminary data.</text>
</comment>
<dbReference type="Gene3D" id="3.40.30.10">
    <property type="entry name" value="Glutaredoxin"/>
    <property type="match status" value="1"/>
</dbReference>
<accession>A0A317KVU2</accession>
<dbReference type="SUPFAM" id="SSF52833">
    <property type="entry name" value="Thioredoxin-like"/>
    <property type="match status" value="1"/>
</dbReference>
<protein>
    <submittedName>
        <fullName evidence="1">Thioredoxin family protein</fullName>
    </submittedName>
</protein>
<dbReference type="RefSeq" id="WP_109984981.1">
    <property type="nucleotide sequence ID" value="NZ_JAJUIE010000053.1"/>
</dbReference>
<name>A0A317KVU2_9BACI</name>
<dbReference type="OrthoDB" id="6120799at2"/>
<dbReference type="EMBL" id="QGTD01000013">
    <property type="protein sequence ID" value="PWU67631.1"/>
    <property type="molecule type" value="Genomic_DNA"/>
</dbReference>
<dbReference type="Proteomes" id="UP000245624">
    <property type="component" value="Unassembled WGS sequence"/>
</dbReference>